<dbReference type="EMBL" id="QMEY01000038">
    <property type="protein sequence ID" value="RBQ14119.1"/>
    <property type="molecule type" value="Genomic_DNA"/>
</dbReference>
<dbReference type="SUPFAM" id="SSF63829">
    <property type="entry name" value="Calcium-dependent phosphotriesterase"/>
    <property type="match status" value="1"/>
</dbReference>
<evidence type="ECO:0008006" key="3">
    <source>
        <dbReference type="Google" id="ProtNLM"/>
    </source>
</evidence>
<evidence type="ECO:0000313" key="2">
    <source>
        <dbReference type="Proteomes" id="UP000253303"/>
    </source>
</evidence>
<evidence type="ECO:0000313" key="1">
    <source>
        <dbReference type="EMBL" id="RBQ14119.1"/>
    </source>
</evidence>
<dbReference type="AlphaFoldDB" id="A0A366LL24"/>
<protein>
    <recommendedName>
        <fullName evidence="3">Secreted protein</fullName>
    </recommendedName>
</protein>
<proteinExistence type="predicted"/>
<dbReference type="OrthoDB" id="618894at2"/>
<gene>
    <name evidence="1" type="ORF">DP939_42405</name>
</gene>
<name>A0A366LL24_9ACTN</name>
<keyword evidence="2" id="KW-1185">Reference proteome</keyword>
<dbReference type="Proteomes" id="UP000253303">
    <property type="component" value="Unassembled WGS sequence"/>
</dbReference>
<organism evidence="1 2">
    <name type="scientific">Spongiactinospora rosea</name>
    <dbReference type="NCBI Taxonomy" id="2248750"/>
    <lineage>
        <taxon>Bacteria</taxon>
        <taxon>Bacillati</taxon>
        <taxon>Actinomycetota</taxon>
        <taxon>Actinomycetes</taxon>
        <taxon>Streptosporangiales</taxon>
        <taxon>Streptosporangiaceae</taxon>
        <taxon>Spongiactinospora</taxon>
    </lineage>
</organism>
<accession>A0A366LL24</accession>
<reference evidence="1 2" key="1">
    <citation type="submission" date="2018-06" db="EMBL/GenBank/DDBJ databases">
        <title>Sphaerisporangium craniellae sp. nov., isolated from a marine sponge in the South China Sea.</title>
        <authorList>
            <person name="Li L."/>
        </authorList>
    </citation>
    <scope>NUCLEOTIDE SEQUENCE [LARGE SCALE GENOMIC DNA]</scope>
    <source>
        <strain evidence="1 2">LHW63015</strain>
    </source>
</reference>
<sequence length="351" mass="37733">MTTGMRSVDPAPFTLRRATGGLAEGAAALERDLDRAELAAVLGGANRKAARKARTGAFAGMKPGPADWYTFDAADDDTDDWYPQGVTCASDGGYDSPAFAVSWYWRPASGERGARVSFLDPGSLRYRHVLLVTAEPDGSFGPVPVHAGGIAWYAGHLFVADTAHGLRVFDLARFLDMKTGRDDTGDPEKIGRHGGEPHAFGYRYILPQVDAWAVDEGAARFSYLAVDRGGERDLLLSGEYVKEKGRTGRVARWALDGAALTETDGAAVPIDAYTAPDGEIQGAVSHEGTWYFSRGRGGSGNGSLIVVPEGEKPAARSYPVGPEDLTCWREQGTLWSVTEFRGRRSVFAVRL</sequence>
<dbReference type="RefSeq" id="WP_113986495.1">
    <property type="nucleotide sequence ID" value="NZ_QMEY01000038.1"/>
</dbReference>
<comment type="caution">
    <text evidence="1">The sequence shown here is derived from an EMBL/GenBank/DDBJ whole genome shotgun (WGS) entry which is preliminary data.</text>
</comment>